<dbReference type="PATRIC" id="fig|1481663.8.peg.116"/>
<accession>A0A0Q0JSW8</accession>
<dbReference type="Gene3D" id="1.10.10.10">
    <property type="entry name" value="Winged helix-like DNA-binding domain superfamily/Winged helix DNA-binding domain"/>
    <property type="match status" value="1"/>
</dbReference>
<gene>
    <name evidence="1" type="ORF">AAY55_00365</name>
</gene>
<dbReference type="Proteomes" id="UP000053724">
    <property type="component" value="Unassembled WGS sequence"/>
</dbReference>
<reference evidence="1 2" key="1">
    <citation type="journal article" date="2015" name="Genome Biol. Evol.">
        <title>The Dynamics of Genetic Interactions between Vibrio metoecus and Vibrio cholerae, Two Close Relatives Co-Occurring in the Environment.</title>
        <authorList>
            <person name="Orata F.D."/>
            <person name="Kirchberger P.C."/>
            <person name="Meheust R."/>
            <person name="Barlow E.J."/>
            <person name="Tarr C.L."/>
            <person name="Boucher Y."/>
        </authorList>
    </citation>
    <scope>NUCLEOTIDE SEQUENCE [LARGE SCALE GENOMIC DNA]</scope>
    <source>
        <strain evidence="1 2">08-2459</strain>
    </source>
</reference>
<dbReference type="AlphaFoldDB" id="A0A0Q0JSW8"/>
<evidence type="ECO:0000313" key="1">
    <source>
        <dbReference type="EMBL" id="KQA24604.1"/>
    </source>
</evidence>
<comment type="caution">
    <text evidence="1">The sequence shown here is derived from an EMBL/GenBank/DDBJ whole genome shotgun (WGS) entry which is preliminary data.</text>
</comment>
<evidence type="ECO:0000313" key="2">
    <source>
        <dbReference type="Proteomes" id="UP000053724"/>
    </source>
</evidence>
<protein>
    <submittedName>
        <fullName evidence="1">Uncharacterized protein</fullName>
    </submittedName>
</protein>
<dbReference type="InterPro" id="IPR036388">
    <property type="entry name" value="WH-like_DNA-bd_sf"/>
</dbReference>
<sequence>MDELKQFVPEGKITTYGDLSAKFYGHSSAGTAIGTMLKAAVNDDIRNATFTNRVVGSRGELINSNGQITQLTLEGIPIVDGKVVLDACKKATLS</sequence>
<dbReference type="EMBL" id="LCUF01000001">
    <property type="protein sequence ID" value="KQA24604.1"/>
    <property type="molecule type" value="Genomic_DNA"/>
</dbReference>
<name>A0A0Q0JSW8_VIBMT</name>
<organism evidence="1 2">
    <name type="scientific">Vibrio metoecus</name>
    <dbReference type="NCBI Taxonomy" id="1481663"/>
    <lineage>
        <taxon>Bacteria</taxon>
        <taxon>Pseudomonadati</taxon>
        <taxon>Pseudomonadota</taxon>
        <taxon>Gammaproteobacteria</taxon>
        <taxon>Vibrionales</taxon>
        <taxon>Vibrionaceae</taxon>
        <taxon>Vibrio</taxon>
    </lineage>
</organism>
<proteinExistence type="predicted"/>